<dbReference type="EMBL" id="JBBLZC010000018">
    <property type="protein sequence ID" value="MEK0084820.1"/>
    <property type="molecule type" value="Genomic_DNA"/>
</dbReference>
<dbReference type="EC" id="3.4.21.-" evidence="6"/>
<dbReference type="Proteomes" id="UP001375743">
    <property type="component" value="Unassembled WGS sequence"/>
</dbReference>
<feature type="domain" description="Peptidase S49" evidence="5">
    <location>
        <begin position="84"/>
        <end position="224"/>
    </location>
</feature>
<comment type="similarity">
    <text evidence="1">Belongs to the peptidase S49 family.</text>
</comment>
<dbReference type="InterPro" id="IPR047272">
    <property type="entry name" value="S49_SppA_C"/>
</dbReference>
<keyword evidence="4" id="KW-0720">Serine protease</keyword>
<dbReference type="GO" id="GO:0016787">
    <property type="term" value="F:hydrolase activity"/>
    <property type="evidence" value="ECO:0007669"/>
    <property type="project" value="UniProtKB-KW"/>
</dbReference>
<evidence type="ECO:0000256" key="4">
    <source>
        <dbReference type="ARBA" id="ARBA00022825"/>
    </source>
</evidence>
<accession>A0ABU8XUE9</accession>
<dbReference type="Gene3D" id="6.20.330.10">
    <property type="match status" value="1"/>
</dbReference>
<evidence type="ECO:0000256" key="3">
    <source>
        <dbReference type="ARBA" id="ARBA00022801"/>
    </source>
</evidence>
<dbReference type="RefSeq" id="WP_418160672.1">
    <property type="nucleotide sequence ID" value="NZ_JBBLZC010000018.1"/>
</dbReference>
<dbReference type="Gene3D" id="3.90.226.10">
    <property type="entry name" value="2-enoyl-CoA Hydratase, Chain A, domain 1"/>
    <property type="match status" value="1"/>
</dbReference>
<keyword evidence="2" id="KW-0645">Protease</keyword>
<evidence type="ECO:0000313" key="6">
    <source>
        <dbReference type="EMBL" id="MEK0084820.1"/>
    </source>
</evidence>
<reference evidence="6 7" key="1">
    <citation type="submission" date="2024-01" db="EMBL/GenBank/DDBJ databases">
        <title>Multi-omics insights into the function and evolution of sodium benzoate biodegradation pathways in Benzoatithermus flavus gen. nov., sp. nov. from hot spring.</title>
        <authorList>
            <person name="Hu C.-J."/>
            <person name="Li W.-J."/>
        </authorList>
    </citation>
    <scope>NUCLEOTIDE SEQUENCE [LARGE SCALE GENOMIC DNA]</scope>
    <source>
        <strain evidence="6 7">SYSU G07066</strain>
    </source>
</reference>
<organism evidence="6 7">
    <name type="scientific">Benzoatithermus flavus</name>
    <dbReference type="NCBI Taxonomy" id="3108223"/>
    <lineage>
        <taxon>Bacteria</taxon>
        <taxon>Pseudomonadati</taxon>
        <taxon>Pseudomonadota</taxon>
        <taxon>Alphaproteobacteria</taxon>
        <taxon>Geminicoccales</taxon>
        <taxon>Geminicoccaceae</taxon>
        <taxon>Benzoatithermus</taxon>
    </lineage>
</organism>
<dbReference type="CDD" id="cd07023">
    <property type="entry name" value="S49_Sppa_N_C"/>
    <property type="match status" value="1"/>
</dbReference>
<protein>
    <submittedName>
        <fullName evidence="6">S49 family peptidase</fullName>
        <ecNumber evidence="6">3.4.21.-</ecNumber>
    </submittedName>
</protein>
<proteinExistence type="inferred from homology"/>
<dbReference type="InterPro" id="IPR029045">
    <property type="entry name" value="ClpP/crotonase-like_dom_sf"/>
</dbReference>
<evidence type="ECO:0000313" key="7">
    <source>
        <dbReference type="Proteomes" id="UP001375743"/>
    </source>
</evidence>
<evidence type="ECO:0000259" key="5">
    <source>
        <dbReference type="Pfam" id="PF01343"/>
    </source>
</evidence>
<dbReference type="InterPro" id="IPR002142">
    <property type="entry name" value="Peptidase_S49"/>
</dbReference>
<dbReference type="SUPFAM" id="SSF52096">
    <property type="entry name" value="ClpP/crotonase"/>
    <property type="match status" value="1"/>
</dbReference>
<keyword evidence="7" id="KW-1185">Reference proteome</keyword>
<gene>
    <name evidence="6" type="ORF">U1T56_16835</name>
</gene>
<dbReference type="Pfam" id="PF01343">
    <property type="entry name" value="Peptidase_S49"/>
    <property type="match status" value="1"/>
</dbReference>
<dbReference type="PANTHER" id="PTHR42987:SF8">
    <property type="entry name" value="PROTEINASE"/>
    <property type="match status" value="1"/>
</dbReference>
<comment type="caution">
    <text evidence="6">The sequence shown here is derived from an EMBL/GenBank/DDBJ whole genome shotgun (WGS) entry which is preliminary data.</text>
</comment>
<evidence type="ECO:0000256" key="1">
    <source>
        <dbReference type="ARBA" id="ARBA00008683"/>
    </source>
</evidence>
<name>A0ABU8XUE9_9PROT</name>
<keyword evidence="3 6" id="KW-0378">Hydrolase</keyword>
<dbReference type="PANTHER" id="PTHR42987">
    <property type="entry name" value="PEPTIDASE S49"/>
    <property type="match status" value="1"/>
</dbReference>
<evidence type="ECO:0000256" key="2">
    <source>
        <dbReference type="ARBA" id="ARBA00022670"/>
    </source>
</evidence>
<sequence>MTPFLRLAAFWRRKPVIPVLRLSGVIGQIGLVGRGMTLGSLERAIDAAFAVKRAPAVALLVNSPGGSPVQAAQIAGRIRDLADEKKRHVIAFVEDVAASGGYWLACAADEIFTDASSIVGSIGVVSAGFGFQDAIRRLGIERRVHTAGKRKALLDPFQPERPEDLALLQAIQRDIHQRFIAQVRERRGDRLKGTDEELFDGRIWTGAAALEQGLIDGLGEARATLRARFGKEVRLVPVNPRPGWLWRRLRFRSEPAHMLEEAFATLEARALWARFGL</sequence>